<proteinExistence type="predicted"/>
<keyword evidence="3" id="KW-1185">Reference proteome</keyword>
<sequence length="144" mass="15928">MPSGVEISLPAARKSLIRHSLAEIFVISGDGIAQSGIGNALSQIMALRPNLQMYVTEALLSWCQRLHVGKVPDLDYSKERCFCIITTYALWFCCSLYLLFASFKEVALFFALVGNFPLGTVLLSDPYATLPLCFICFLIKPLLS</sequence>
<gene>
    <name evidence="2" type="ORF">AYBTSS11_LOCUS3461</name>
</gene>
<name>A0AA86S563_9FABA</name>
<feature type="transmembrane region" description="Helical" evidence="1">
    <location>
        <begin position="106"/>
        <end position="139"/>
    </location>
</feature>
<evidence type="ECO:0000313" key="3">
    <source>
        <dbReference type="Proteomes" id="UP001189624"/>
    </source>
</evidence>
<accession>A0AA86S563</accession>
<keyword evidence="1" id="KW-1133">Transmembrane helix</keyword>
<dbReference type="Proteomes" id="UP001189624">
    <property type="component" value="Chromosome 1"/>
</dbReference>
<evidence type="ECO:0000313" key="2">
    <source>
        <dbReference type="EMBL" id="CAJ1911628.1"/>
    </source>
</evidence>
<protein>
    <submittedName>
        <fullName evidence="2">Uncharacterized protein</fullName>
    </submittedName>
</protein>
<dbReference type="Gramene" id="rna-AYBTSS11_LOCUS3461">
    <property type="protein sequence ID" value="CAJ1911628.1"/>
    <property type="gene ID" value="gene-AYBTSS11_LOCUS3461"/>
</dbReference>
<keyword evidence="1" id="KW-0812">Transmembrane</keyword>
<organism evidence="2 3">
    <name type="scientific">Sphenostylis stenocarpa</name>
    <dbReference type="NCBI Taxonomy" id="92480"/>
    <lineage>
        <taxon>Eukaryota</taxon>
        <taxon>Viridiplantae</taxon>
        <taxon>Streptophyta</taxon>
        <taxon>Embryophyta</taxon>
        <taxon>Tracheophyta</taxon>
        <taxon>Spermatophyta</taxon>
        <taxon>Magnoliopsida</taxon>
        <taxon>eudicotyledons</taxon>
        <taxon>Gunneridae</taxon>
        <taxon>Pentapetalae</taxon>
        <taxon>rosids</taxon>
        <taxon>fabids</taxon>
        <taxon>Fabales</taxon>
        <taxon>Fabaceae</taxon>
        <taxon>Papilionoideae</taxon>
        <taxon>50 kb inversion clade</taxon>
        <taxon>NPAAA clade</taxon>
        <taxon>indigoferoid/millettioid clade</taxon>
        <taxon>Phaseoleae</taxon>
        <taxon>Sphenostylis</taxon>
    </lineage>
</organism>
<feature type="transmembrane region" description="Helical" evidence="1">
    <location>
        <begin position="81"/>
        <end position="100"/>
    </location>
</feature>
<dbReference type="AlphaFoldDB" id="A0AA86S563"/>
<keyword evidence="1" id="KW-0472">Membrane</keyword>
<evidence type="ECO:0000256" key="1">
    <source>
        <dbReference type="SAM" id="Phobius"/>
    </source>
</evidence>
<dbReference type="EMBL" id="OY731398">
    <property type="protein sequence ID" value="CAJ1911628.1"/>
    <property type="molecule type" value="Genomic_DNA"/>
</dbReference>
<reference evidence="2" key="1">
    <citation type="submission" date="2023-10" db="EMBL/GenBank/DDBJ databases">
        <authorList>
            <person name="Domelevo Entfellner J.-B."/>
        </authorList>
    </citation>
    <scope>NUCLEOTIDE SEQUENCE</scope>
</reference>